<keyword evidence="5 9" id="KW-1133">Transmembrane helix</keyword>
<organism evidence="10 11">
    <name type="scientific">Mycosarcoma maydis</name>
    <name type="common">Corn smut fungus</name>
    <name type="synonym">Ustilago maydis</name>
    <dbReference type="NCBI Taxonomy" id="5270"/>
    <lineage>
        <taxon>Eukaryota</taxon>
        <taxon>Fungi</taxon>
        <taxon>Dikarya</taxon>
        <taxon>Basidiomycota</taxon>
        <taxon>Ustilaginomycotina</taxon>
        <taxon>Ustilaginomycetes</taxon>
        <taxon>Ustilaginales</taxon>
        <taxon>Ustilaginaceae</taxon>
        <taxon>Mycosarcoma</taxon>
    </lineage>
</organism>
<comment type="subcellular location">
    <subcellularLocation>
        <location evidence="1">Endoplasmic reticulum membrane</location>
        <topology evidence="1">Multi-pass membrane protein</topology>
    </subcellularLocation>
</comment>
<proteinExistence type="predicted"/>
<feature type="compositionally biased region" description="Low complexity" evidence="8">
    <location>
        <begin position="148"/>
        <end position="158"/>
    </location>
</feature>
<evidence type="ECO:0000313" key="10">
    <source>
        <dbReference type="EMBL" id="KIS67135.1"/>
    </source>
</evidence>
<dbReference type="Proteomes" id="UP000000561">
    <property type="component" value="Chromosome 15"/>
</dbReference>
<accession>A0A0D1DX79</accession>
<feature type="transmembrane region" description="Helical" evidence="9">
    <location>
        <begin position="26"/>
        <end position="45"/>
    </location>
</feature>
<keyword evidence="2 9" id="KW-0812">Transmembrane</keyword>
<feature type="transmembrane region" description="Helical" evidence="9">
    <location>
        <begin position="327"/>
        <end position="349"/>
    </location>
</feature>
<reference evidence="10 11" key="1">
    <citation type="journal article" date="2006" name="Nature">
        <title>Insights from the genome of the biotrophic fungal plant pathogen Ustilago maydis.</title>
        <authorList>
            <person name="Kamper J."/>
            <person name="Kahmann R."/>
            <person name="Bolker M."/>
            <person name="Ma L.J."/>
            <person name="Brefort T."/>
            <person name="Saville B.J."/>
            <person name="Banuett F."/>
            <person name="Kronstad J.W."/>
            <person name="Gold S.E."/>
            <person name="Muller O."/>
            <person name="Perlin M.H."/>
            <person name="Wosten H.A."/>
            <person name="de Vries R."/>
            <person name="Ruiz-Herrera J."/>
            <person name="Reynaga-Pena C.G."/>
            <person name="Snetselaar K."/>
            <person name="McCann M."/>
            <person name="Perez-Martin J."/>
            <person name="Feldbrugge M."/>
            <person name="Basse C.W."/>
            <person name="Steinberg G."/>
            <person name="Ibeas J.I."/>
            <person name="Holloman W."/>
            <person name="Guzman P."/>
            <person name="Farman M."/>
            <person name="Stajich J.E."/>
            <person name="Sentandreu R."/>
            <person name="Gonzalez-Prieto J.M."/>
            <person name="Kennell J.C."/>
            <person name="Molina L."/>
            <person name="Schirawski J."/>
            <person name="Mendoza-Mendoza A."/>
            <person name="Greilinger D."/>
            <person name="Munch K."/>
            <person name="Rossel N."/>
            <person name="Scherer M."/>
            <person name="Vranes M."/>
            <person name="Ladendorf O."/>
            <person name="Vincon V."/>
            <person name="Fuchs U."/>
            <person name="Sandrock B."/>
            <person name="Meng S."/>
            <person name="Ho E.C."/>
            <person name="Cahill M.J."/>
            <person name="Boyce K.J."/>
            <person name="Klose J."/>
            <person name="Klosterman S.J."/>
            <person name="Deelstra H.J."/>
            <person name="Ortiz-Castellanos L."/>
            <person name="Li W."/>
            <person name="Sanchez-Alonso P."/>
            <person name="Schreier P.H."/>
            <person name="Hauser-Hahn I."/>
            <person name="Vaupel M."/>
            <person name="Koopmann E."/>
            <person name="Friedrich G."/>
            <person name="Voss H."/>
            <person name="Schluter T."/>
            <person name="Margolis J."/>
            <person name="Platt D."/>
            <person name="Swimmer C."/>
            <person name="Gnirke A."/>
            <person name="Chen F."/>
            <person name="Vysotskaia V."/>
            <person name="Mannhaupt G."/>
            <person name="Guldener U."/>
            <person name="Munsterkotter M."/>
            <person name="Haase D."/>
            <person name="Oesterheld M."/>
            <person name="Mewes H.W."/>
            <person name="Mauceli E.W."/>
            <person name="DeCaprio D."/>
            <person name="Wade C.M."/>
            <person name="Butler J."/>
            <person name="Young S."/>
            <person name="Jaffe D.B."/>
            <person name="Calvo S."/>
            <person name="Nusbaum C."/>
            <person name="Galagan J."/>
            <person name="Birren B.W."/>
        </authorList>
    </citation>
    <scope>NUCLEOTIDE SEQUENCE [LARGE SCALE GENOMIC DNA]</scope>
    <source>
        <strain evidence="11">DSM 14603 / FGSC 9021 / UM521</strain>
    </source>
</reference>
<dbReference type="PANTHER" id="PTHR23129:SF0">
    <property type="entry name" value="ACYL-COENZYME A DIPHOSPHATASE FITM2"/>
    <property type="match status" value="1"/>
</dbReference>
<dbReference type="InterPro" id="IPR019388">
    <property type="entry name" value="FIT"/>
</dbReference>
<dbReference type="GO" id="GO:0008654">
    <property type="term" value="P:phospholipid biosynthetic process"/>
    <property type="evidence" value="ECO:0000318"/>
    <property type="project" value="GO_Central"/>
</dbReference>
<dbReference type="Pfam" id="PF10261">
    <property type="entry name" value="FIT"/>
    <property type="match status" value="1"/>
</dbReference>
<dbReference type="KEGG" id="uma:UMAG_12294"/>
<evidence type="ECO:0000256" key="8">
    <source>
        <dbReference type="SAM" id="MobiDB-lite"/>
    </source>
</evidence>
<dbReference type="VEuPathDB" id="FungiDB:UMAG_12294"/>
<keyword evidence="3" id="KW-0378">Hydrolase</keyword>
<evidence type="ECO:0000256" key="5">
    <source>
        <dbReference type="ARBA" id="ARBA00022989"/>
    </source>
</evidence>
<gene>
    <name evidence="10" type="ORF">UMAG_12294</name>
</gene>
<evidence type="ECO:0000256" key="6">
    <source>
        <dbReference type="ARBA" id="ARBA00023098"/>
    </source>
</evidence>
<dbReference type="STRING" id="237631.A0A0D1DX79"/>
<dbReference type="GO" id="GO:0034389">
    <property type="term" value="P:lipid droplet organization"/>
    <property type="evidence" value="ECO:0000318"/>
    <property type="project" value="GO_Central"/>
</dbReference>
<keyword evidence="7 9" id="KW-0472">Membrane</keyword>
<dbReference type="InParanoid" id="A0A0D1DX79"/>
<keyword evidence="6" id="KW-0443">Lipid metabolism</keyword>
<evidence type="ECO:0000256" key="7">
    <source>
        <dbReference type="ARBA" id="ARBA00023136"/>
    </source>
</evidence>
<evidence type="ECO:0000256" key="4">
    <source>
        <dbReference type="ARBA" id="ARBA00022824"/>
    </source>
</evidence>
<feature type="transmembrane region" description="Helical" evidence="9">
    <location>
        <begin position="190"/>
        <end position="208"/>
    </location>
</feature>
<dbReference type="EMBL" id="CM003154">
    <property type="protein sequence ID" value="KIS67135.1"/>
    <property type="molecule type" value="Genomic_DNA"/>
</dbReference>
<dbReference type="GeneID" id="23568039"/>
<feature type="region of interest" description="Disordered" evidence="8">
    <location>
        <begin position="148"/>
        <end position="176"/>
    </location>
</feature>
<evidence type="ECO:0000313" key="11">
    <source>
        <dbReference type="Proteomes" id="UP000000561"/>
    </source>
</evidence>
<evidence type="ECO:0000256" key="2">
    <source>
        <dbReference type="ARBA" id="ARBA00022692"/>
    </source>
</evidence>
<keyword evidence="4" id="KW-0256">Endoplasmic reticulum</keyword>
<evidence type="ECO:0000256" key="3">
    <source>
        <dbReference type="ARBA" id="ARBA00022801"/>
    </source>
</evidence>
<dbReference type="GO" id="GO:0005789">
    <property type="term" value="C:endoplasmic reticulum membrane"/>
    <property type="evidence" value="ECO:0000318"/>
    <property type="project" value="GO_Central"/>
</dbReference>
<dbReference type="PANTHER" id="PTHR23129">
    <property type="entry name" value="ACYL-COENZYME A DIPHOSPHATASE FITM2"/>
    <property type="match status" value="1"/>
</dbReference>
<sequence length="381" mass="40804">MSTVNLSLQRRQSKLPLGLQPHHLTFALYLCSIVVLGTTYSVIYGTHLQNVRISSGISGSSDSQFPSTLPGAAVAPVPQQNNVEGNTNLGPIPATILLPPHHALNYWANRKNIVNQLFVKKACIWTTLAWSLQLFLLRLAPASTATTTSAAAPSRASANVASRVDHKKDEDATVEPATQATITSPVSISVLRYMIATAVWLLFANWFFGPPLSERILTATGAVCVPSSDPQQSPVESLYCRTRTPLSSSTHPALFSSKSAASLQASKSIRAIWKGGHDISGHTFIMVLSSLLLLEDVAPYLAVLLGRSAFAKLLFPSGAPLNAAKTRWSTSAYAAVAASVGLVGLWSWMLLNTAIYFHTPQEKISGLLVGLLAWLVLPKGN</sequence>
<dbReference type="GO" id="GO:0019915">
    <property type="term" value="P:lipid storage"/>
    <property type="evidence" value="ECO:0000318"/>
    <property type="project" value="GO_Central"/>
</dbReference>
<evidence type="ECO:0000256" key="1">
    <source>
        <dbReference type="ARBA" id="ARBA00004477"/>
    </source>
</evidence>
<dbReference type="AlphaFoldDB" id="A0A0D1DX79"/>
<evidence type="ECO:0000256" key="9">
    <source>
        <dbReference type="SAM" id="Phobius"/>
    </source>
</evidence>
<dbReference type="eggNOG" id="KOG3750">
    <property type="taxonomic scope" value="Eukaryota"/>
</dbReference>
<name>A0A0D1DX79_MYCMD</name>
<keyword evidence="11" id="KW-1185">Reference proteome</keyword>
<protein>
    <submittedName>
        <fullName evidence="10">Uncharacterized protein</fullName>
    </submittedName>
</protein>
<dbReference type="GO" id="GO:0010945">
    <property type="term" value="F:coenzyme A diphosphatase activity"/>
    <property type="evidence" value="ECO:0007669"/>
    <property type="project" value="InterPro"/>
</dbReference>
<dbReference type="RefSeq" id="XP_011391395.1">
    <property type="nucleotide sequence ID" value="XM_011393093.1"/>
</dbReference>
<dbReference type="FunCoup" id="A0A0D1DX79">
    <property type="interactions" value="123"/>
</dbReference>
<dbReference type="OrthoDB" id="5579088at2759"/>